<dbReference type="GO" id="GO:0006508">
    <property type="term" value="P:proteolysis"/>
    <property type="evidence" value="ECO:0007669"/>
    <property type="project" value="UniProtKB-KW"/>
</dbReference>
<comment type="caution">
    <text evidence="8">The sequence shown here is derived from an EMBL/GenBank/DDBJ whole genome shotgun (WGS) entry which is preliminary data.</text>
</comment>
<sequence length="390" mass="40265">MYLFGNGLGNGLSLVPWSQGLVAGGVIGSPGSADSVITAAAHTTKACWTAIDAATYCWNPQPTLNAIASFSSQGPLRDGRLKPDLSAPGFGVASAKSANTAPQTALIVPDGMHVMEAGTSMSAPQITGTVALLLAQPTWANGGSTAIRGRLQQTARVDGFTGTVPNVAWGAGKLNAAAALAPVMSLLVSHPSKGQYIPPGKPDSVTVTLGGATADSVVLSLSRDGGGTYPIQLGALTSVTPGPPRSLQFFVDQSMATTQAKVRGVVYSAGTASATSFSDSLFLIQAPTAVEEVTTPTAPRFELSANKPNPFNPITTIGFGTEKFGRVTLRIYNAQGRLVRTLVDATLPAADYRVRWDGRNDAGRAVSSGIYLYDLASGGKRLTRKMSLLK</sequence>
<evidence type="ECO:0000256" key="5">
    <source>
        <dbReference type="PROSITE-ProRule" id="PRU01240"/>
    </source>
</evidence>
<keyword evidence="4" id="KW-0720">Serine protease</keyword>
<dbReference type="InterPro" id="IPR025965">
    <property type="entry name" value="FlgD/Vpr_Ig-like"/>
</dbReference>
<dbReference type="PANTHER" id="PTHR43806:SF11">
    <property type="entry name" value="CEREVISIN-RELATED"/>
    <property type="match status" value="1"/>
</dbReference>
<dbReference type="AlphaFoldDB" id="A0A538TQI4"/>
<dbReference type="InterPro" id="IPR023828">
    <property type="entry name" value="Peptidase_S8_Ser-AS"/>
</dbReference>
<organism evidence="8 9">
    <name type="scientific">Eiseniibacteriota bacterium</name>
    <dbReference type="NCBI Taxonomy" id="2212470"/>
    <lineage>
        <taxon>Bacteria</taxon>
        <taxon>Candidatus Eiseniibacteriota</taxon>
    </lineage>
</organism>
<name>A0A538TQI4_UNCEI</name>
<keyword evidence="3" id="KW-0378">Hydrolase</keyword>
<accession>A0A538TQI4</accession>
<evidence type="ECO:0000256" key="1">
    <source>
        <dbReference type="ARBA" id="ARBA00011073"/>
    </source>
</evidence>
<dbReference type="PROSITE" id="PS51892">
    <property type="entry name" value="SUBTILASE"/>
    <property type="match status" value="1"/>
</dbReference>
<feature type="domain" description="Peptidase S8/S53" evidence="6">
    <location>
        <begin position="20"/>
        <end position="156"/>
    </location>
</feature>
<feature type="domain" description="FlgD/Vpr Ig-like" evidence="7">
    <location>
        <begin position="321"/>
        <end position="374"/>
    </location>
</feature>
<evidence type="ECO:0000259" key="6">
    <source>
        <dbReference type="Pfam" id="PF00082"/>
    </source>
</evidence>
<evidence type="ECO:0000259" key="7">
    <source>
        <dbReference type="Pfam" id="PF13860"/>
    </source>
</evidence>
<comment type="similarity">
    <text evidence="1 5">Belongs to the peptidase S8 family.</text>
</comment>
<evidence type="ECO:0008006" key="10">
    <source>
        <dbReference type="Google" id="ProtNLM"/>
    </source>
</evidence>
<dbReference type="SUPFAM" id="SSF52743">
    <property type="entry name" value="Subtilisin-like"/>
    <property type="match status" value="1"/>
</dbReference>
<gene>
    <name evidence="8" type="ORF">E6K79_03200</name>
</gene>
<dbReference type="GO" id="GO:0004252">
    <property type="term" value="F:serine-type endopeptidase activity"/>
    <property type="evidence" value="ECO:0007669"/>
    <property type="project" value="InterPro"/>
</dbReference>
<comment type="caution">
    <text evidence="5">Lacks conserved residue(s) required for the propagation of feature annotation.</text>
</comment>
<dbReference type="EMBL" id="VBOZ01000010">
    <property type="protein sequence ID" value="TMQ65889.1"/>
    <property type="molecule type" value="Genomic_DNA"/>
</dbReference>
<dbReference type="InterPro" id="IPR050131">
    <property type="entry name" value="Peptidase_S8_subtilisin-like"/>
</dbReference>
<evidence type="ECO:0000313" key="9">
    <source>
        <dbReference type="Proteomes" id="UP000317691"/>
    </source>
</evidence>
<evidence type="ECO:0000313" key="8">
    <source>
        <dbReference type="EMBL" id="TMQ65889.1"/>
    </source>
</evidence>
<reference evidence="8 9" key="1">
    <citation type="journal article" date="2019" name="Nat. Microbiol.">
        <title>Mediterranean grassland soil C-N compound turnover is dependent on rainfall and depth, and is mediated by genomically divergent microorganisms.</title>
        <authorList>
            <person name="Diamond S."/>
            <person name="Andeer P.F."/>
            <person name="Li Z."/>
            <person name="Crits-Christoph A."/>
            <person name="Burstein D."/>
            <person name="Anantharaman K."/>
            <person name="Lane K.R."/>
            <person name="Thomas B.C."/>
            <person name="Pan C."/>
            <person name="Northen T.R."/>
            <person name="Banfield J.F."/>
        </authorList>
    </citation>
    <scope>NUCLEOTIDE SEQUENCE [LARGE SCALE GENOMIC DNA]</scope>
    <source>
        <strain evidence="8">WS_9</strain>
    </source>
</reference>
<evidence type="ECO:0000256" key="4">
    <source>
        <dbReference type="ARBA" id="ARBA00022825"/>
    </source>
</evidence>
<keyword evidence="2" id="KW-0645">Protease</keyword>
<protein>
    <recommendedName>
        <fullName evidence="10">T9SS type A sorting domain-containing protein</fullName>
    </recommendedName>
</protein>
<dbReference type="Pfam" id="PF13860">
    <property type="entry name" value="FlgD_ig"/>
    <property type="match status" value="1"/>
</dbReference>
<dbReference type="PROSITE" id="PS00138">
    <property type="entry name" value="SUBTILASE_SER"/>
    <property type="match status" value="1"/>
</dbReference>
<dbReference type="Gene3D" id="2.60.40.4070">
    <property type="match status" value="1"/>
</dbReference>
<dbReference type="Pfam" id="PF00082">
    <property type="entry name" value="Peptidase_S8"/>
    <property type="match status" value="1"/>
</dbReference>
<dbReference type="InterPro" id="IPR000209">
    <property type="entry name" value="Peptidase_S8/S53_dom"/>
</dbReference>
<dbReference type="InterPro" id="IPR036852">
    <property type="entry name" value="Peptidase_S8/S53_dom_sf"/>
</dbReference>
<dbReference type="PANTHER" id="PTHR43806">
    <property type="entry name" value="PEPTIDASE S8"/>
    <property type="match status" value="1"/>
</dbReference>
<dbReference type="Proteomes" id="UP000317691">
    <property type="component" value="Unassembled WGS sequence"/>
</dbReference>
<dbReference type="Gene3D" id="3.40.50.200">
    <property type="entry name" value="Peptidase S8/S53 domain"/>
    <property type="match status" value="1"/>
</dbReference>
<evidence type="ECO:0000256" key="3">
    <source>
        <dbReference type="ARBA" id="ARBA00022801"/>
    </source>
</evidence>
<evidence type="ECO:0000256" key="2">
    <source>
        <dbReference type="ARBA" id="ARBA00022670"/>
    </source>
</evidence>
<proteinExistence type="inferred from homology"/>